<dbReference type="InterPro" id="IPR007627">
    <property type="entry name" value="RNA_pol_sigma70_r2"/>
</dbReference>
<dbReference type="Gene3D" id="1.10.1740.10">
    <property type="match status" value="1"/>
</dbReference>
<evidence type="ECO:0000313" key="9">
    <source>
        <dbReference type="EMBL" id="AGG89768.1"/>
    </source>
</evidence>
<dbReference type="STRING" id="666685.R2APBS1_2688"/>
<feature type="domain" description="RNA polymerase sigma-70 region 2" evidence="7">
    <location>
        <begin position="68"/>
        <end position="130"/>
    </location>
</feature>
<evidence type="ECO:0000259" key="7">
    <source>
        <dbReference type="Pfam" id="PF04542"/>
    </source>
</evidence>
<proteinExistence type="inferred from homology"/>
<dbReference type="Gene3D" id="1.10.10.10">
    <property type="entry name" value="Winged helix-like DNA-binding domain superfamily/Winged helix DNA-binding domain"/>
    <property type="match status" value="1"/>
</dbReference>
<dbReference type="HOGENOM" id="CLU_047691_10_2_6"/>
<evidence type="ECO:0000259" key="8">
    <source>
        <dbReference type="Pfam" id="PF08281"/>
    </source>
</evidence>
<reference evidence="9 10" key="1">
    <citation type="submission" date="2012-04" db="EMBL/GenBank/DDBJ databases">
        <title>Complete genome of Rhodanobacter sp. 2APBS1.</title>
        <authorList>
            <consortium name="US DOE Joint Genome Institute"/>
            <person name="Huntemann M."/>
            <person name="Wei C.-L."/>
            <person name="Han J."/>
            <person name="Detter J.C."/>
            <person name="Han C."/>
            <person name="Tapia R."/>
            <person name="Munk A.C.C."/>
            <person name="Chen A."/>
            <person name="Krypides N."/>
            <person name="Mavromatis K."/>
            <person name="Markowitz V."/>
            <person name="Szeto E."/>
            <person name="Ivanova N."/>
            <person name="Mikhailova N."/>
            <person name="Ovchinnikova G."/>
            <person name="Pagani I."/>
            <person name="Pati A."/>
            <person name="Goodwin L."/>
            <person name="Peters L."/>
            <person name="Pitluck S."/>
            <person name="Woyke T."/>
            <person name="Prakash O."/>
            <person name="Elkins J."/>
            <person name="Brown S."/>
            <person name="Palumbo A."/>
            <person name="Hemme C."/>
            <person name="Zhou J."/>
            <person name="Watson D."/>
            <person name="Jardine P."/>
            <person name="Kostka J."/>
            <person name="Green S."/>
        </authorList>
    </citation>
    <scope>NUCLEOTIDE SEQUENCE [LARGE SCALE GENOMIC DNA]</scope>
    <source>
        <strain evidence="9 10">2APBS1</strain>
    </source>
</reference>
<keyword evidence="10" id="KW-1185">Reference proteome</keyword>
<dbReference type="Proteomes" id="UP000011859">
    <property type="component" value="Chromosome"/>
</dbReference>
<dbReference type="GO" id="GO:0006352">
    <property type="term" value="P:DNA-templated transcription initiation"/>
    <property type="evidence" value="ECO:0007669"/>
    <property type="project" value="InterPro"/>
</dbReference>
<feature type="compositionally biased region" description="Basic and acidic residues" evidence="6">
    <location>
        <begin position="132"/>
        <end position="147"/>
    </location>
</feature>
<dbReference type="InterPro" id="IPR013325">
    <property type="entry name" value="RNA_pol_sigma_r2"/>
</dbReference>
<dbReference type="SUPFAM" id="SSF88946">
    <property type="entry name" value="Sigma2 domain of RNA polymerase sigma factors"/>
    <property type="match status" value="1"/>
</dbReference>
<dbReference type="GO" id="GO:0003677">
    <property type="term" value="F:DNA binding"/>
    <property type="evidence" value="ECO:0007669"/>
    <property type="project" value="UniProtKB-KW"/>
</dbReference>
<dbReference type="InterPro" id="IPR014284">
    <property type="entry name" value="RNA_pol_sigma-70_dom"/>
</dbReference>
<evidence type="ECO:0000256" key="2">
    <source>
        <dbReference type="ARBA" id="ARBA00023015"/>
    </source>
</evidence>
<dbReference type="InterPro" id="IPR013249">
    <property type="entry name" value="RNA_pol_sigma70_r4_t2"/>
</dbReference>
<accession>M4NJ99</accession>
<dbReference type="InterPro" id="IPR039425">
    <property type="entry name" value="RNA_pol_sigma-70-like"/>
</dbReference>
<dbReference type="RefSeq" id="WP_015448271.1">
    <property type="nucleotide sequence ID" value="NC_020541.1"/>
</dbReference>
<dbReference type="PANTHER" id="PTHR43133">
    <property type="entry name" value="RNA POLYMERASE ECF-TYPE SIGMA FACTO"/>
    <property type="match status" value="1"/>
</dbReference>
<dbReference type="NCBIfam" id="TIGR02937">
    <property type="entry name" value="sigma70-ECF"/>
    <property type="match status" value="1"/>
</dbReference>
<evidence type="ECO:0000256" key="1">
    <source>
        <dbReference type="ARBA" id="ARBA00010641"/>
    </source>
</evidence>
<gene>
    <name evidence="9" type="ORF">R2APBS1_2688</name>
</gene>
<sequence precursor="true">MSQALTATGFMGLDSVLSLRTSPAPTVPADVATANDGESPSQRRAAWMVAAQAGDRRAYERLLADSVALIRATARRQGVAQDQLDDVVQEALITVHRVRHTYDPTRSYDAWLTAIASRRAIDALRRRGRRDSRELRDDVALDQHPDADDASAATEGEQRAQRLHEAIAELPPGQREAVEQLGLRERSLSEAAELTGRNTGALKVNLHRALKALRERFHGEP</sequence>
<dbReference type="eggNOG" id="COG1595">
    <property type="taxonomic scope" value="Bacteria"/>
</dbReference>
<name>M4NJ99_9GAMM</name>
<evidence type="ECO:0000256" key="4">
    <source>
        <dbReference type="ARBA" id="ARBA00023125"/>
    </source>
</evidence>
<dbReference type="InterPro" id="IPR013324">
    <property type="entry name" value="RNA_pol_sigma_r3/r4-like"/>
</dbReference>
<dbReference type="GeneID" id="72427393"/>
<organism evidence="9 10">
    <name type="scientific">Rhodanobacter denitrificans</name>
    <dbReference type="NCBI Taxonomy" id="666685"/>
    <lineage>
        <taxon>Bacteria</taxon>
        <taxon>Pseudomonadati</taxon>
        <taxon>Pseudomonadota</taxon>
        <taxon>Gammaproteobacteria</taxon>
        <taxon>Lysobacterales</taxon>
        <taxon>Rhodanobacteraceae</taxon>
        <taxon>Rhodanobacter</taxon>
    </lineage>
</organism>
<dbReference type="PANTHER" id="PTHR43133:SF58">
    <property type="entry name" value="ECF RNA POLYMERASE SIGMA FACTOR SIGD"/>
    <property type="match status" value="1"/>
</dbReference>
<dbReference type="SUPFAM" id="SSF88659">
    <property type="entry name" value="Sigma3 and sigma4 domains of RNA polymerase sigma factors"/>
    <property type="match status" value="1"/>
</dbReference>
<keyword evidence="2" id="KW-0805">Transcription regulation</keyword>
<evidence type="ECO:0000256" key="6">
    <source>
        <dbReference type="SAM" id="MobiDB-lite"/>
    </source>
</evidence>
<evidence type="ECO:0000256" key="3">
    <source>
        <dbReference type="ARBA" id="ARBA00023082"/>
    </source>
</evidence>
<dbReference type="AlphaFoldDB" id="M4NJ99"/>
<comment type="similarity">
    <text evidence="1">Belongs to the sigma-70 factor family. ECF subfamily.</text>
</comment>
<dbReference type="GO" id="GO:0016987">
    <property type="term" value="F:sigma factor activity"/>
    <property type="evidence" value="ECO:0007669"/>
    <property type="project" value="UniProtKB-KW"/>
</dbReference>
<dbReference type="KEGG" id="rhd:R2APBS1_2688"/>
<keyword evidence="5" id="KW-0804">Transcription</keyword>
<dbReference type="InterPro" id="IPR036388">
    <property type="entry name" value="WH-like_DNA-bd_sf"/>
</dbReference>
<keyword evidence="4" id="KW-0238">DNA-binding</keyword>
<feature type="region of interest" description="Disordered" evidence="6">
    <location>
        <begin position="132"/>
        <end position="159"/>
    </location>
</feature>
<evidence type="ECO:0000313" key="10">
    <source>
        <dbReference type="Proteomes" id="UP000011859"/>
    </source>
</evidence>
<dbReference type="Pfam" id="PF04542">
    <property type="entry name" value="Sigma70_r2"/>
    <property type="match status" value="1"/>
</dbReference>
<protein>
    <submittedName>
        <fullName evidence="9">RNA polymerase, sigma subunit, ECF family</fullName>
    </submittedName>
</protein>
<evidence type="ECO:0000256" key="5">
    <source>
        <dbReference type="ARBA" id="ARBA00023163"/>
    </source>
</evidence>
<dbReference type="Pfam" id="PF08281">
    <property type="entry name" value="Sigma70_r4_2"/>
    <property type="match status" value="1"/>
</dbReference>
<dbReference type="EMBL" id="CP003470">
    <property type="protein sequence ID" value="AGG89768.1"/>
    <property type="molecule type" value="Genomic_DNA"/>
</dbReference>
<keyword evidence="3" id="KW-0731">Sigma factor</keyword>
<feature type="domain" description="RNA polymerase sigma factor 70 region 4 type 2" evidence="8">
    <location>
        <begin position="161"/>
        <end position="213"/>
    </location>
</feature>